<keyword evidence="7 15" id="KW-0378">Hydrolase</keyword>
<keyword evidence="18" id="KW-1185">Reference proteome</keyword>
<protein>
    <recommendedName>
        <fullName evidence="5 15">Cytidine deaminase</fullName>
        <ecNumber evidence="4 15">3.5.4.5</ecNumber>
    </recommendedName>
    <alternativeName>
        <fullName evidence="9 15">Cytidine aminohydrolase</fullName>
    </alternativeName>
</protein>
<evidence type="ECO:0000256" key="11">
    <source>
        <dbReference type="ARBA" id="ARBA00049558"/>
    </source>
</evidence>
<name>A0A399EC13_9DEIN</name>
<proteinExistence type="inferred from homology"/>
<dbReference type="EMBL" id="QWKZ01000133">
    <property type="protein sequence ID" value="RIH81885.1"/>
    <property type="molecule type" value="Genomic_DNA"/>
</dbReference>
<dbReference type="GO" id="GO:0055086">
    <property type="term" value="P:nucleobase-containing small molecule metabolic process"/>
    <property type="evidence" value="ECO:0007669"/>
    <property type="project" value="UniProtKB-ARBA"/>
</dbReference>
<evidence type="ECO:0000256" key="15">
    <source>
        <dbReference type="RuleBase" id="RU364006"/>
    </source>
</evidence>
<evidence type="ECO:0000256" key="7">
    <source>
        <dbReference type="ARBA" id="ARBA00022801"/>
    </source>
</evidence>
<keyword evidence="6 14" id="KW-0479">Metal-binding</keyword>
<evidence type="ECO:0000256" key="8">
    <source>
        <dbReference type="ARBA" id="ARBA00022833"/>
    </source>
</evidence>
<dbReference type="AlphaFoldDB" id="A0A399EC13"/>
<evidence type="ECO:0000256" key="5">
    <source>
        <dbReference type="ARBA" id="ARBA00018266"/>
    </source>
</evidence>
<evidence type="ECO:0000256" key="14">
    <source>
        <dbReference type="PIRSR" id="PIRSR606262-3"/>
    </source>
</evidence>
<dbReference type="RefSeq" id="WP_119361163.1">
    <property type="nucleotide sequence ID" value="NZ_QWKZ01000133.1"/>
</dbReference>
<keyword evidence="8 14" id="KW-0862">Zinc</keyword>
<accession>A0A399EC13</accession>
<evidence type="ECO:0000256" key="10">
    <source>
        <dbReference type="ARBA" id="ARBA00049252"/>
    </source>
</evidence>
<dbReference type="NCBIfam" id="TIGR01354">
    <property type="entry name" value="cyt_deam_tetra"/>
    <property type="match status" value="1"/>
</dbReference>
<dbReference type="GO" id="GO:0072527">
    <property type="term" value="P:pyrimidine-containing compound metabolic process"/>
    <property type="evidence" value="ECO:0007669"/>
    <property type="project" value="UniProtKB-ARBA"/>
</dbReference>
<feature type="active site" description="Proton donor" evidence="12">
    <location>
        <position position="57"/>
    </location>
</feature>
<evidence type="ECO:0000313" key="17">
    <source>
        <dbReference type="EMBL" id="RIH81885.1"/>
    </source>
</evidence>
<dbReference type="Proteomes" id="UP000265800">
    <property type="component" value="Unassembled WGS sequence"/>
</dbReference>
<comment type="catalytic activity">
    <reaction evidence="11 15">
        <text>cytidine + H2O + H(+) = uridine + NH4(+)</text>
        <dbReference type="Rhea" id="RHEA:16069"/>
        <dbReference type="ChEBI" id="CHEBI:15377"/>
        <dbReference type="ChEBI" id="CHEBI:15378"/>
        <dbReference type="ChEBI" id="CHEBI:16704"/>
        <dbReference type="ChEBI" id="CHEBI:17562"/>
        <dbReference type="ChEBI" id="CHEBI:28938"/>
        <dbReference type="EC" id="3.5.4.5"/>
    </reaction>
</comment>
<dbReference type="OrthoDB" id="9795347at2"/>
<evidence type="ECO:0000256" key="1">
    <source>
        <dbReference type="ARBA" id="ARBA00001947"/>
    </source>
</evidence>
<dbReference type="InterPro" id="IPR050202">
    <property type="entry name" value="Cyt/Deoxycyt_deaminase"/>
</dbReference>
<evidence type="ECO:0000259" key="16">
    <source>
        <dbReference type="PROSITE" id="PS51747"/>
    </source>
</evidence>
<dbReference type="EC" id="3.5.4.5" evidence="4 15"/>
<reference evidence="17 18" key="1">
    <citation type="submission" date="2018-08" db="EMBL/GenBank/DDBJ databases">
        <title>Meiothermus luteus KCTC 52599 genome sequencing project.</title>
        <authorList>
            <person name="Da Costa M.S."/>
            <person name="Albuquerque L."/>
            <person name="Raposo P."/>
            <person name="Froufe H.J.C."/>
            <person name="Barroso C.S."/>
            <person name="Egas C."/>
        </authorList>
    </citation>
    <scope>NUCLEOTIDE SEQUENCE [LARGE SCALE GENOMIC DNA]</scope>
    <source>
        <strain evidence="17 18">KCTC 52599</strain>
    </source>
</reference>
<evidence type="ECO:0000313" key="18">
    <source>
        <dbReference type="Proteomes" id="UP000265800"/>
    </source>
</evidence>
<dbReference type="PROSITE" id="PS51747">
    <property type="entry name" value="CYT_DCMP_DEAMINASES_2"/>
    <property type="match status" value="1"/>
</dbReference>
<organism evidence="17 18">
    <name type="scientific">Meiothermus luteus</name>
    <dbReference type="NCBI Taxonomy" id="2026184"/>
    <lineage>
        <taxon>Bacteria</taxon>
        <taxon>Thermotogati</taxon>
        <taxon>Deinococcota</taxon>
        <taxon>Deinococci</taxon>
        <taxon>Thermales</taxon>
        <taxon>Thermaceae</taxon>
        <taxon>Meiothermus</taxon>
    </lineage>
</organism>
<dbReference type="SUPFAM" id="SSF53927">
    <property type="entry name" value="Cytidine deaminase-like"/>
    <property type="match status" value="1"/>
</dbReference>
<evidence type="ECO:0000256" key="4">
    <source>
        <dbReference type="ARBA" id="ARBA00012783"/>
    </source>
</evidence>
<dbReference type="FunFam" id="3.40.140.10:FF:000008">
    <property type="entry name" value="Cytidine deaminase"/>
    <property type="match status" value="1"/>
</dbReference>
<comment type="caution">
    <text evidence="17">The sequence shown here is derived from an EMBL/GenBank/DDBJ whole genome shotgun (WGS) entry which is preliminary data.</text>
</comment>
<feature type="domain" description="CMP/dCMP-type deaminase" evidence="16">
    <location>
        <begin position="3"/>
        <end position="130"/>
    </location>
</feature>
<feature type="binding site" evidence="14">
    <location>
        <position position="91"/>
    </location>
    <ligand>
        <name>Zn(2+)</name>
        <dbReference type="ChEBI" id="CHEBI:29105"/>
        <note>catalytic</note>
    </ligand>
</feature>
<dbReference type="GO" id="GO:0008270">
    <property type="term" value="F:zinc ion binding"/>
    <property type="evidence" value="ECO:0007669"/>
    <property type="project" value="UniProtKB-UniRule"/>
</dbReference>
<dbReference type="PANTHER" id="PTHR11644">
    <property type="entry name" value="CYTIDINE DEAMINASE"/>
    <property type="match status" value="1"/>
</dbReference>
<dbReference type="InterPro" id="IPR006262">
    <property type="entry name" value="Cyt_deam_tetra"/>
</dbReference>
<dbReference type="PANTHER" id="PTHR11644:SF2">
    <property type="entry name" value="CYTIDINE DEAMINASE"/>
    <property type="match status" value="1"/>
</dbReference>
<dbReference type="NCBIfam" id="NF004064">
    <property type="entry name" value="PRK05578.1"/>
    <property type="match status" value="1"/>
</dbReference>
<evidence type="ECO:0000256" key="9">
    <source>
        <dbReference type="ARBA" id="ARBA00032005"/>
    </source>
</evidence>
<evidence type="ECO:0000256" key="13">
    <source>
        <dbReference type="PIRSR" id="PIRSR606262-2"/>
    </source>
</evidence>
<evidence type="ECO:0000256" key="6">
    <source>
        <dbReference type="ARBA" id="ARBA00022723"/>
    </source>
</evidence>
<feature type="binding site" evidence="14">
    <location>
        <position position="55"/>
    </location>
    <ligand>
        <name>Zn(2+)</name>
        <dbReference type="ChEBI" id="CHEBI:29105"/>
        <note>catalytic</note>
    </ligand>
</feature>
<gene>
    <name evidence="17" type="primary">cdd</name>
    <name evidence="17" type="ORF">Mlute_02669</name>
</gene>
<dbReference type="CDD" id="cd01283">
    <property type="entry name" value="cytidine_deaminase"/>
    <property type="match status" value="1"/>
</dbReference>
<comment type="cofactor">
    <cofactor evidence="1 14 15">
        <name>Zn(2+)</name>
        <dbReference type="ChEBI" id="CHEBI:29105"/>
    </cofactor>
</comment>
<comment type="catalytic activity">
    <reaction evidence="10 15">
        <text>2'-deoxycytidine + H2O + H(+) = 2'-deoxyuridine + NH4(+)</text>
        <dbReference type="Rhea" id="RHEA:13433"/>
        <dbReference type="ChEBI" id="CHEBI:15377"/>
        <dbReference type="ChEBI" id="CHEBI:15378"/>
        <dbReference type="ChEBI" id="CHEBI:15698"/>
        <dbReference type="ChEBI" id="CHEBI:16450"/>
        <dbReference type="ChEBI" id="CHEBI:28938"/>
        <dbReference type="EC" id="3.5.4.5"/>
    </reaction>
</comment>
<evidence type="ECO:0000256" key="12">
    <source>
        <dbReference type="PIRSR" id="PIRSR606262-1"/>
    </source>
</evidence>
<dbReference type="Pfam" id="PF00383">
    <property type="entry name" value="dCMP_cyt_deam_1"/>
    <property type="match status" value="1"/>
</dbReference>
<dbReference type="InterPro" id="IPR002125">
    <property type="entry name" value="CMP_dCMP_dom"/>
</dbReference>
<comment type="similarity">
    <text evidence="3 15">Belongs to the cytidine and deoxycytidylate deaminase family.</text>
</comment>
<dbReference type="Gene3D" id="3.40.140.10">
    <property type="entry name" value="Cytidine Deaminase, domain 2"/>
    <property type="match status" value="1"/>
</dbReference>
<evidence type="ECO:0000256" key="3">
    <source>
        <dbReference type="ARBA" id="ARBA00006576"/>
    </source>
</evidence>
<evidence type="ECO:0000256" key="2">
    <source>
        <dbReference type="ARBA" id="ARBA00003949"/>
    </source>
</evidence>
<dbReference type="InterPro" id="IPR016192">
    <property type="entry name" value="APOBEC/CMP_deaminase_Zn-bd"/>
</dbReference>
<dbReference type="GO" id="GO:0004126">
    <property type="term" value="F:cytidine deaminase activity"/>
    <property type="evidence" value="ECO:0007669"/>
    <property type="project" value="UniProtKB-UniRule"/>
</dbReference>
<comment type="function">
    <text evidence="2 15">This enzyme scavenges exogenous and endogenous cytidine and 2'-deoxycytidine for UMP synthesis.</text>
</comment>
<dbReference type="GO" id="GO:0042802">
    <property type="term" value="F:identical protein binding"/>
    <property type="evidence" value="ECO:0007669"/>
    <property type="project" value="UniProtKB-ARBA"/>
</dbReference>
<sequence length="135" mass="14803">MPETPQDVLELLQTLLQRAYAPYSRYSVAAVVRSKSGRLYGGVNVENAAYPLSRCAEQSAVLQMVSAGEREIAEVWVMSRGQRPATPCGGCRQVLIEFAPPSLPVHCLSSEGTALHITLGELLPYSFTRSYLEED</sequence>
<dbReference type="InterPro" id="IPR016193">
    <property type="entry name" value="Cytidine_deaminase-like"/>
</dbReference>
<dbReference type="GO" id="GO:0005829">
    <property type="term" value="C:cytosol"/>
    <property type="evidence" value="ECO:0007669"/>
    <property type="project" value="TreeGrafter"/>
</dbReference>
<feature type="binding site" evidence="13">
    <location>
        <begin position="44"/>
        <end position="50"/>
    </location>
    <ligand>
        <name>substrate</name>
    </ligand>
</feature>
<feature type="binding site" evidence="14">
    <location>
        <position position="88"/>
    </location>
    <ligand>
        <name>Zn(2+)</name>
        <dbReference type="ChEBI" id="CHEBI:29105"/>
        <note>catalytic</note>
    </ligand>
</feature>
<dbReference type="PROSITE" id="PS00903">
    <property type="entry name" value="CYT_DCMP_DEAMINASES_1"/>
    <property type="match status" value="1"/>
</dbReference>